<sequence length="464" mass="52086">MRSRKIAAVCAVLLSAMMLSGCGRVTYDDFDIPESGESQLVPVENVFSEKHYAGVAPTKEETKEVYESADGLCRIEQKDSYYDVTLDYEKGSYKDVGAAYAEAILLARPDYVEYLEQYLYENINSVANDSNEEYEEIEKRTTAIYTSLDEDYRQELEGFAEGLSGDVNEFKKNGVLSHDEVILMELIPDVLRGTACSAITANGSTTASGERITCRVLEWQLGSENQICQAHTLVHYKNGEKSFTSVTYMGFFPILSAVNKEGVFLGELDVGSAGSEYTYENKTSYTYAMRYALENMGSARECAEYLAENSKRYPFCVNILATDKKDAFIAELVVTDEEKDGETVLREGDTKLNETVEWSDPNYLCAVNSFAAEGNNDYLTYSEGNLIRWKRYEQLFCGQKDMTLDHFKELMTCEKLSKDLVCIRSDSVVHMVIADYATNTLQAILTGKDGVAEEPEFIDLGSWE</sequence>
<dbReference type="PROSITE" id="PS51257">
    <property type="entry name" value="PROKAR_LIPOPROTEIN"/>
    <property type="match status" value="1"/>
</dbReference>
<evidence type="ECO:0000256" key="1">
    <source>
        <dbReference type="SAM" id="SignalP"/>
    </source>
</evidence>
<accession>A0A1H6L3L5</accession>
<protein>
    <recommendedName>
        <fullName evidence="4">Acyl-coenzyme A:6-aminopenicillanic acid acyl-transferase</fullName>
    </recommendedName>
</protein>
<proteinExistence type="predicted"/>
<organism evidence="2 3">
    <name type="scientific">Ruminococcus flavefaciens</name>
    <dbReference type="NCBI Taxonomy" id="1265"/>
    <lineage>
        <taxon>Bacteria</taxon>
        <taxon>Bacillati</taxon>
        <taxon>Bacillota</taxon>
        <taxon>Clostridia</taxon>
        <taxon>Eubacteriales</taxon>
        <taxon>Oscillospiraceae</taxon>
        <taxon>Ruminococcus</taxon>
    </lineage>
</organism>
<dbReference type="OrthoDB" id="1736836at2"/>
<dbReference type="RefSeq" id="WP_074718264.1">
    <property type="nucleotide sequence ID" value="NZ_FNWV01000012.1"/>
</dbReference>
<reference evidence="2 3" key="1">
    <citation type="submission" date="2016-10" db="EMBL/GenBank/DDBJ databases">
        <authorList>
            <person name="de Groot N.N."/>
        </authorList>
    </citation>
    <scope>NUCLEOTIDE SEQUENCE [LARGE SCALE GENOMIC DNA]</scope>
    <source>
        <strain evidence="2 3">YAD2003</strain>
    </source>
</reference>
<evidence type="ECO:0000313" key="3">
    <source>
        <dbReference type="Proteomes" id="UP000183190"/>
    </source>
</evidence>
<gene>
    <name evidence="2" type="ORF">SAMN02910265_02692</name>
</gene>
<keyword evidence="1" id="KW-0732">Signal</keyword>
<dbReference type="InterPro" id="IPR047794">
    <property type="entry name" value="C45_proenzyme-like"/>
</dbReference>
<dbReference type="EMBL" id="FNWV01000012">
    <property type="protein sequence ID" value="SEH78794.1"/>
    <property type="molecule type" value="Genomic_DNA"/>
</dbReference>
<dbReference type="AlphaFoldDB" id="A0A1H6L3L5"/>
<name>A0A1H6L3L5_RUMFL</name>
<dbReference type="NCBIfam" id="NF040521">
    <property type="entry name" value="C45_proenzyme"/>
    <property type="match status" value="1"/>
</dbReference>
<dbReference type="Gene3D" id="3.60.60.10">
    <property type="entry name" value="Penicillin V Acylase, Chain A"/>
    <property type="match status" value="1"/>
</dbReference>
<feature type="signal peptide" evidence="1">
    <location>
        <begin position="1"/>
        <end position="21"/>
    </location>
</feature>
<feature type="chain" id="PRO_5038683499" description="Acyl-coenzyme A:6-aminopenicillanic acid acyl-transferase" evidence="1">
    <location>
        <begin position="22"/>
        <end position="464"/>
    </location>
</feature>
<evidence type="ECO:0000313" key="2">
    <source>
        <dbReference type="EMBL" id="SEH78794.1"/>
    </source>
</evidence>
<evidence type="ECO:0008006" key="4">
    <source>
        <dbReference type="Google" id="ProtNLM"/>
    </source>
</evidence>
<dbReference type="Proteomes" id="UP000183190">
    <property type="component" value="Unassembled WGS sequence"/>
</dbReference>